<protein>
    <recommendedName>
        <fullName evidence="3">Ig-like domain-containing protein</fullName>
    </recommendedName>
</protein>
<evidence type="ECO:0008006" key="3">
    <source>
        <dbReference type="Google" id="ProtNLM"/>
    </source>
</evidence>
<sequence>MSYLDGRLDTGRRFWRRKSITTLAVAALIGGGFIAAPAAVAAPGSSPVSVSTVTVVPQPSISGSVKAGSTVRLNIGDLEQAFDWGVEWYLDGVWQDVDSWGPEYPYVFTIPANAVGKRLSVRGWVFWPDDEAQEYDVDGGIVIGKAFTKTGTPTIGGASAVGKTLTAQPGTWSPNVTFGYQWLRNGKIISGATKSNYSPSAADVNQSVAVKVTATKVGYTTLFKTSAAKKIEAGSLKPAQAATVSGTAKYGSTLKVSTKWPSGAKATYQWYRGSSKINGATKASYKLTKTDIGKTMKVGMTVTRSGYATYKTSAKSAKIGKASFSIKTAPKITGIKKAGHTLKVSKGRYSATPSLYGYQWYRGAAKIKGATKSSYKLTMLDRGKRISARVTVKRSSFSPTSFASKAVSISVPPRTVISRDGTYKVGTGIKPGLYKASSSDGCYWATLQGFSGSLSDINNNYFGTGNTYVRIKASDKGFKTSRCGNWKTVSSSGANASKITKDGTYRVGVDIKAGTYVSNGKGNSCYWATLDDFTEDLDDLRDNYIGSARTIVEIPKDAKGFKVHRCGTLVRE</sequence>
<evidence type="ECO:0000313" key="2">
    <source>
        <dbReference type="Proteomes" id="UP000829069"/>
    </source>
</evidence>
<proteinExistence type="predicted"/>
<organism evidence="1 2">
    <name type="scientific">Arthrobacter sulfonylureivorans</name>
    <dbReference type="NCBI Taxonomy" id="2486855"/>
    <lineage>
        <taxon>Bacteria</taxon>
        <taxon>Bacillati</taxon>
        <taxon>Actinomycetota</taxon>
        <taxon>Actinomycetes</taxon>
        <taxon>Micrococcales</taxon>
        <taxon>Micrococcaceae</taxon>
        <taxon>Arthrobacter</taxon>
    </lineage>
</organism>
<reference evidence="1 2" key="1">
    <citation type="submission" date="2022-03" db="EMBL/GenBank/DDBJ databases">
        <title>Isotopic signatures of nitrous oxide derived from detoxification processes.</title>
        <authorList>
            <person name="Behrendt U."/>
            <person name="Buchen C."/>
            <person name="Well R."/>
            <person name="Ulrich A."/>
            <person name="Rohe L."/>
            <person name="Kolb S."/>
            <person name="Schloter M."/>
            <person name="Horn M.A."/>
            <person name="Augustin J."/>
        </authorList>
    </citation>
    <scope>NUCLEOTIDE SEQUENCE [LARGE SCALE GENOMIC DNA]</scope>
    <source>
        <strain evidence="1 2">S4-C24</strain>
    </source>
</reference>
<accession>A0ABY3WDC7</accession>
<dbReference type="EMBL" id="CP093326">
    <property type="protein sequence ID" value="UNK47422.1"/>
    <property type="molecule type" value="Genomic_DNA"/>
</dbReference>
<name>A0ABY3WDC7_9MICC</name>
<keyword evidence="2" id="KW-1185">Reference proteome</keyword>
<dbReference type="RefSeq" id="WP_241915165.1">
    <property type="nucleotide sequence ID" value="NZ_CP093326.1"/>
</dbReference>
<dbReference type="Gene3D" id="2.60.40.2700">
    <property type="match status" value="3"/>
</dbReference>
<gene>
    <name evidence="1" type="ORF">MNQ99_08875</name>
</gene>
<dbReference type="Proteomes" id="UP000829069">
    <property type="component" value="Chromosome"/>
</dbReference>
<evidence type="ECO:0000313" key="1">
    <source>
        <dbReference type="EMBL" id="UNK47422.1"/>
    </source>
</evidence>